<dbReference type="EMBL" id="QUNF01000017">
    <property type="protein sequence ID" value="REG83557.1"/>
    <property type="molecule type" value="Genomic_DNA"/>
</dbReference>
<gene>
    <name evidence="2" type="ORF">C8N25_11756</name>
</gene>
<keyword evidence="1" id="KW-0812">Transmembrane</keyword>
<dbReference type="SUPFAM" id="SSF48452">
    <property type="entry name" value="TPR-like"/>
    <property type="match status" value="1"/>
</dbReference>
<reference evidence="2 3" key="1">
    <citation type="submission" date="2018-08" db="EMBL/GenBank/DDBJ databases">
        <title>Genomic Encyclopedia of Archaeal and Bacterial Type Strains, Phase II (KMG-II): from individual species to whole genera.</title>
        <authorList>
            <person name="Goeker M."/>
        </authorList>
    </citation>
    <scope>NUCLEOTIDE SEQUENCE [LARGE SCALE GENOMIC DNA]</scope>
    <source>
        <strain evidence="2 3">DSM 15986</strain>
    </source>
</reference>
<keyword evidence="3" id="KW-1185">Reference proteome</keyword>
<evidence type="ECO:0000256" key="1">
    <source>
        <dbReference type="SAM" id="Phobius"/>
    </source>
</evidence>
<dbReference type="Proteomes" id="UP000256405">
    <property type="component" value="Unassembled WGS sequence"/>
</dbReference>
<proteinExistence type="predicted"/>
<feature type="transmembrane region" description="Helical" evidence="1">
    <location>
        <begin position="86"/>
        <end position="108"/>
    </location>
</feature>
<evidence type="ECO:0000313" key="3">
    <source>
        <dbReference type="Proteomes" id="UP000256405"/>
    </source>
</evidence>
<dbReference type="RefSeq" id="WP_086542719.1">
    <property type="nucleotide sequence ID" value="NZ_MSSW01000052.1"/>
</dbReference>
<sequence>MLNEQVNIYPEEYSAMEDYLDGKLSSDDLLAFEKRLNEDSLWQEKLQQVEILRVGIERAAMKSRMEAYHKDMPAPKTSQRFLNSTWVWTAAASLFIVITAGMAFWSGWFDSSSDRLFTAYYSKDPGLTSMMSDSEDYEFDRGMVDYKSGEYAKSLEFWKPLLDQSPQNDTLLYFVAMDYLQIGEMEEAKLLLEQVIKGDGSQFTQDANWYSGLILIKEVKYEAAIPYLKASDRAEAKELIFQLQEMDE</sequence>
<dbReference type="Gene3D" id="1.25.40.10">
    <property type="entry name" value="Tetratricopeptide repeat domain"/>
    <property type="match status" value="1"/>
</dbReference>
<accession>A0A3E0DL94</accession>
<comment type="caution">
    <text evidence="2">The sequence shown here is derived from an EMBL/GenBank/DDBJ whole genome shotgun (WGS) entry which is preliminary data.</text>
</comment>
<name>A0A3E0DL94_9BACT</name>
<keyword evidence="1" id="KW-1133">Transmembrane helix</keyword>
<dbReference type="AlphaFoldDB" id="A0A3E0DL94"/>
<dbReference type="OrthoDB" id="1451921at2"/>
<protein>
    <submittedName>
        <fullName evidence="2">Uncharacterized protein</fullName>
    </submittedName>
</protein>
<dbReference type="InterPro" id="IPR011990">
    <property type="entry name" value="TPR-like_helical_dom_sf"/>
</dbReference>
<keyword evidence="1" id="KW-0472">Membrane</keyword>
<evidence type="ECO:0000313" key="2">
    <source>
        <dbReference type="EMBL" id="REG83557.1"/>
    </source>
</evidence>
<organism evidence="2 3">
    <name type="scientific">Algoriphagus antarcticus</name>
    <dbReference type="NCBI Taxonomy" id="238540"/>
    <lineage>
        <taxon>Bacteria</taxon>
        <taxon>Pseudomonadati</taxon>
        <taxon>Bacteroidota</taxon>
        <taxon>Cytophagia</taxon>
        <taxon>Cytophagales</taxon>
        <taxon>Cyclobacteriaceae</taxon>
        <taxon>Algoriphagus</taxon>
    </lineage>
</organism>